<dbReference type="AlphaFoldDB" id="A0A1I3Y0N5"/>
<proteinExistence type="predicted"/>
<sequence length="517" mass="58240">MCSICKKFAMFPRRGGAAVSKSFEKFLSEFKVIEPAKRKQVMDDAQRDLRLCISGKDRFNGLTYSIISRLYCHYAMSIADQKRLDKIGASTINSPQWKDLSEEINAFVSGLPDELREHCYTLPVSGNEVASFATFAVRKKGSYKAGLPMTFVLFLCNLKDSDALKREYLRLMLNQEEQQVPSRLLNALSSRLELPGAQGNVVKPTLGLSLNFEVQQDHYDEMSSFVRSFVHGEDGCGHMVVYRPMRSDPNKIIKSFTAISPPERARNDKHSFVFTHIYKAPKAGGRTRIGSGKILPLEQGLYFVGGQKPQAEKHSPGSNRTPFTSMKILAIRWVDIRAGHSVIPGLVMSTNYTGKLISSRVAIRLSPAQKSDDLDLKPFPASELFENLEKDVEVEKKAIELVLKGEPEQRTAWHYENTQRFGAHLTSNNEEECHELLSEIEREIIKYSNNAPNSASDWRVPDGFIREQGRRSDTLDDTELMAAIGNSLKGTSGSTYEKEGEKFDLWSHVRFAPLQID</sequence>
<protein>
    <submittedName>
        <fullName evidence="1">Uncharacterized protein</fullName>
    </submittedName>
</protein>
<accession>A0A1I3Y0N5</accession>
<reference evidence="2" key="1">
    <citation type="submission" date="2016-10" db="EMBL/GenBank/DDBJ databases">
        <authorList>
            <person name="Varghese N."/>
            <person name="Submissions S."/>
        </authorList>
    </citation>
    <scope>NUCLEOTIDE SEQUENCE [LARGE SCALE GENOMIC DNA]</scope>
    <source>
        <strain evidence="2">DSM 26471</strain>
    </source>
</reference>
<dbReference type="Proteomes" id="UP000199630">
    <property type="component" value="Unassembled WGS sequence"/>
</dbReference>
<evidence type="ECO:0000313" key="1">
    <source>
        <dbReference type="EMBL" id="SFK24796.1"/>
    </source>
</evidence>
<keyword evidence="2" id="KW-1185">Reference proteome</keyword>
<name>A0A1I3Y0N5_9RHOB</name>
<evidence type="ECO:0000313" key="2">
    <source>
        <dbReference type="Proteomes" id="UP000199630"/>
    </source>
</evidence>
<gene>
    <name evidence="1" type="ORF">SAMN04487991_4211</name>
</gene>
<organism evidence="1 2">
    <name type="scientific">Celeribacter neptunius</name>
    <dbReference type="NCBI Taxonomy" id="588602"/>
    <lineage>
        <taxon>Bacteria</taxon>
        <taxon>Pseudomonadati</taxon>
        <taxon>Pseudomonadota</taxon>
        <taxon>Alphaproteobacteria</taxon>
        <taxon>Rhodobacterales</taxon>
        <taxon>Roseobacteraceae</taxon>
        <taxon>Celeribacter</taxon>
    </lineage>
</organism>
<dbReference type="EMBL" id="FORH01000011">
    <property type="protein sequence ID" value="SFK24796.1"/>
    <property type="molecule type" value="Genomic_DNA"/>
</dbReference>